<protein>
    <recommendedName>
        <fullName evidence="4">Tail-anchored protein insertion receptor WRB</fullName>
    </recommendedName>
</protein>
<sequence>SSRRMGAGLPLGPWAVILSFTVLIILNGVVWLAKRHKNVAMGSRRAQLTAEITFLRREAAKLNTPSTYAKCAKFQRLANAKEKELADVTAGPAVPGLAERLVMLCSAVKVLLLGAITLALWEVPVAHVLPRRALAPLGRLLAFPQGAQLAAFGGVAVAPWLLVADTATQALARAAFPQPTAEQLAAVVDAERLTKEAEATGRIRSGAAAASAATVPPGAVSSS</sequence>
<dbReference type="EMBL" id="BMAR01000015">
    <property type="protein sequence ID" value="GFR46624.1"/>
    <property type="molecule type" value="Genomic_DNA"/>
</dbReference>
<keyword evidence="1" id="KW-0812">Transmembrane</keyword>
<name>A0AAD3HMA0_9CHLO</name>
<feature type="non-terminal residue" evidence="2">
    <location>
        <position position="1"/>
    </location>
</feature>
<dbReference type="PANTHER" id="PTHR42650">
    <property type="entry name" value="TAIL-ANCHORED PROTEIN INSERTION RECEPTOR WRB"/>
    <property type="match status" value="1"/>
</dbReference>
<reference evidence="2 3" key="1">
    <citation type="journal article" date="2021" name="Sci. Rep.">
        <title>Genome sequencing of the multicellular alga Astrephomene provides insights into convergent evolution of germ-soma differentiation.</title>
        <authorList>
            <person name="Yamashita S."/>
            <person name="Yamamoto K."/>
            <person name="Matsuzaki R."/>
            <person name="Suzuki S."/>
            <person name="Yamaguchi H."/>
            <person name="Hirooka S."/>
            <person name="Minakuchi Y."/>
            <person name="Miyagishima S."/>
            <person name="Kawachi M."/>
            <person name="Toyoda A."/>
            <person name="Nozaki H."/>
        </authorList>
    </citation>
    <scope>NUCLEOTIDE SEQUENCE [LARGE SCALE GENOMIC DNA]</scope>
    <source>
        <strain evidence="2 3">NIES-4017</strain>
    </source>
</reference>
<evidence type="ECO:0000256" key="1">
    <source>
        <dbReference type="SAM" id="Phobius"/>
    </source>
</evidence>
<accession>A0AAD3HMA0</accession>
<proteinExistence type="predicted"/>
<dbReference type="GO" id="GO:0043529">
    <property type="term" value="C:GET complex"/>
    <property type="evidence" value="ECO:0007669"/>
    <property type="project" value="TreeGrafter"/>
</dbReference>
<evidence type="ECO:0000313" key="2">
    <source>
        <dbReference type="EMBL" id="GFR46624.1"/>
    </source>
</evidence>
<keyword evidence="3" id="KW-1185">Reference proteome</keyword>
<comment type="caution">
    <text evidence="2">The sequence shown here is derived from an EMBL/GenBank/DDBJ whole genome shotgun (WGS) entry which is preliminary data.</text>
</comment>
<keyword evidence="1" id="KW-1133">Transmembrane helix</keyword>
<feature type="transmembrane region" description="Helical" evidence="1">
    <location>
        <begin position="12"/>
        <end position="33"/>
    </location>
</feature>
<dbReference type="GO" id="GO:0043495">
    <property type="term" value="F:protein-membrane adaptor activity"/>
    <property type="evidence" value="ECO:0007669"/>
    <property type="project" value="TreeGrafter"/>
</dbReference>
<feature type="transmembrane region" description="Helical" evidence="1">
    <location>
        <begin position="141"/>
        <end position="163"/>
    </location>
</feature>
<evidence type="ECO:0000313" key="3">
    <source>
        <dbReference type="Proteomes" id="UP001054857"/>
    </source>
</evidence>
<organism evidence="2 3">
    <name type="scientific">Astrephomene gubernaculifera</name>
    <dbReference type="NCBI Taxonomy" id="47775"/>
    <lineage>
        <taxon>Eukaryota</taxon>
        <taxon>Viridiplantae</taxon>
        <taxon>Chlorophyta</taxon>
        <taxon>core chlorophytes</taxon>
        <taxon>Chlorophyceae</taxon>
        <taxon>CS clade</taxon>
        <taxon>Chlamydomonadales</taxon>
        <taxon>Astrephomenaceae</taxon>
        <taxon>Astrephomene</taxon>
    </lineage>
</organism>
<evidence type="ECO:0008006" key="4">
    <source>
        <dbReference type="Google" id="ProtNLM"/>
    </source>
</evidence>
<feature type="transmembrane region" description="Helical" evidence="1">
    <location>
        <begin position="101"/>
        <end position="121"/>
    </location>
</feature>
<keyword evidence="1" id="KW-0472">Membrane</keyword>
<dbReference type="AlphaFoldDB" id="A0AAD3HMA0"/>
<dbReference type="PANTHER" id="PTHR42650:SF1">
    <property type="entry name" value="GUIDED ENTRY OF TAIL-ANCHORED PROTEINS FACTOR 1"/>
    <property type="match status" value="1"/>
</dbReference>
<dbReference type="GO" id="GO:0071816">
    <property type="term" value="P:tail-anchored membrane protein insertion into ER membrane"/>
    <property type="evidence" value="ECO:0007669"/>
    <property type="project" value="TreeGrafter"/>
</dbReference>
<gene>
    <name evidence="2" type="ORF">Agub_g8229</name>
</gene>
<dbReference type="Proteomes" id="UP001054857">
    <property type="component" value="Unassembled WGS sequence"/>
</dbReference>